<dbReference type="RefSeq" id="WP_017796153.1">
    <property type="nucleotide sequence ID" value="NZ_BSKO01000001.1"/>
</dbReference>
<accession>A0ABQ5TF23</accession>
<keyword evidence="1" id="KW-0812">Transmembrane</keyword>
<proteinExistence type="predicted"/>
<reference evidence="2 3" key="1">
    <citation type="submission" date="2023-02" db="EMBL/GenBank/DDBJ databases">
        <title>Oceanobacillus kimchii IFOP_LL358 isolated form Alexandrium catenella lab strain.</title>
        <authorList>
            <person name="Gajardo G."/>
            <person name="Ueki S."/>
            <person name="Maruyama F."/>
        </authorList>
    </citation>
    <scope>NUCLEOTIDE SEQUENCE [LARGE SCALE GENOMIC DNA]</scope>
    <source>
        <strain evidence="2 3">IFOP_LL358</strain>
    </source>
</reference>
<gene>
    <name evidence="2" type="ORF">MACH08_12470</name>
</gene>
<comment type="caution">
    <text evidence="2">The sequence shown here is derived from an EMBL/GenBank/DDBJ whole genome shotgun (WGS) entry which is preliminary data.</text>
</comment>
<dbReference type="EMBL" id="BSKO01000001">
    <property type="protein sequence ID" value="GLO65463.1"/>
    <property type="molecule type" value="Genomic_DNA"/>
</dbReference>
<protein>
    <submittedName>
        <fullName evidence="2">Uncharacterized protein</fullName>
    </submittedName>
</protein>
<sequence>MKGSHIVFIIIIVILLTGLFTWLWLQNFTQNEESISYIFSIVN</sequence>
<keyword evidence="1" id="KW-1133">Transmembrane helix</keyword>
<feature type="transmembrane region" description="Helical" evidence="1">
    <location>
        <begin position="6"/>
        <end position="25"/>
    </location>
</feature>
<evidence type="ECO:0000313" key="2">
    <source>
        <dbReference type="EMBL" id="GLO65463.1"/>
    </source>
</evidence>
<name>A0ABQ5TF23_9BACI</name>
<dbReference type="Proteomes" id="UP001275436">
    <property type="component" value="Unassembled WGS sequence"/>
</dbReference>
<keyword evidence="1" id="KW-0472">Membrane</keyword>
<evidence type="ECO:0000256" key="1">
    <source>
        <dbReference type="SAM" id="Phobius"/>
    </source>
</evidence>
<organism evidence="2 3">
    <name type="scientific">Oceanobacillus kimchii</name>
    <dbReference type="NCBI Taxonomy" id="746691"/>
    <lineage>
        <taxon>Bacteria</taxon>
        <taxon>Bacillati</taxon>
        <taxon>Bacillota</taxon>
        <taxon>Bacilli</taxon>
        <taxon>Bacillales</taxon>
        <taxon>Bacillaceae</taxon>
        <taxon>Oceanobacillus</taxon>
    </lineage>
</organism>
<evidence type="ECO:0000313" key="3">
    <source>
        <dbReference type="Proteomes" id="UP001275436"/>
    </source>
</evidence>
<keyword evidence="3" id="KW-1185">Reference proteome</keyword>